<accession>A0A2T6IPB9</accession>
<feature type="compositionally biased region" description="Basic and acidic residues" evidence="1">
    <location>
        <begin position="348"/>
        <end position="357"/>
    </location>
</feature>
<reference evidence="3 4" key="1">
    <citation type="journal article" date="2016" name="Nat. Commun.">
        <title>Local admixture of amplified and diversified secreted pathogenesis determinants shapes mosaic Toxoplasma gondii genomes.</title>
        <authorList>
            <person name="Lorenzi H."/>
            <person name="Khan A."/>
            <person name="Behnke M.S."/>
            <person name="Namasivayam S."/>
            <person name="Swapna L.S."/>
            <person name="Hadjithomas M."/>
            <person name="Karamycheva S."/>
            <person name="Pinney D."/>
            <person name="Brunk B.P."/>
            <person name="Ajioka J.W."/>
            <person name="Ajzenberg D."/>
            <person name="Boothroyd J.C."/>
            <person name="Boyle J.P."/>
            <person name="Darde M.L."/>
            <person name="Diaz-Miranda M.A."/>
            <person name="Dubey J.P."/>
            <person name="Fritz H.M."/>
            <person name="Gennari S.M."/>
            <person name="Gregory B.D."/>
            <person name="Kim K."/>
            <person name="Saeij J.P."/>
            <person name="Su C."/>
            <person name="White M.W."/>
            <person name="Zhu X.Q."/>
            <person name="Howe D.K."/>
            <person name="Rosenthal B.M."/>
            <person name="Grigg M.E."/>
            <person name="Parkinson J."/>
            <person name="Liu L."/>
            <person name="Kissinger J.C."/>
            <person name="Roos D.S."/>
            <person name="Sibley L.D."/>
        </authorList>
    </citation>
    <scope>NUCLEOTIDE SEQUENCE [LARGE SCALE GENOMIC DNA]</scope>
    <source>
        <strain evidence="3 4">TgCATBr9</strain>
    </source>
</reference>
<dbReference type="InterPro" id="IPR004360">
    <property type="entry name" value="Glyas_Fos-R_dOase_dom"/>
</dbReference>
<gene>
    <name evidence="3" type="ORF">TGBR9_240430</name>
</gene>
<proteinExistence type="predicted"/>
<name>A0A2T6IPB9_TOXGO</name>
<feature type="compositionally biased region" description="Polar residues" evidence="1">
    <location>
        <begin position="360"/>
        <end position="376"/>
    </location>
</feature>
<dbReference type="SUPFAM" id="SSF54593">
    <property type="entry name" value="Glyoxalase/Bleomycin resistance protein/Dihydroxybiphenyl dioxygenase"/>
    <property type="match status" value="1"/>
</dbReference>
<dbReference type="InterPro" id="IPR029068">
    <property type="entry name" value="Glyas_Bleomycin-R_OHBP_Dase"/>
</dbReference>
<feature type="domain" description="Glyoxalase/fosfomycin resistance/dioxygenase" evidence="2">
    <location>
        <begin position="293"/>
        <end position="324"/>
    </location>
</feature>
<dbReference type="Gene3D" id="3.10.180.10">
    <property type="entry name" value="2,3-Dihydroxybiphenyl 1,2-Dioxygenase, domain 1"/>
    <property type="match status" value="1"/>
</dbReference>
<dbReference type="EMBL" id="AFHV02002159">
    <property type="protein sequence ID" value="PUA87183.1"/>
    <property type="molecule type" value="Genomic_DNA"/>
</dbReference>
<feature type="region of interest" description="Disordered" evidence="1">
    <location>
        <begin position="330"/>
        <end position="432"/>
    </location>
</feature>
<feature type="compositionally biased region" description="Low complexity" evidence="1">
    <location>
        <begin position="1014"/>
        <end position="1023"/>
    </location>
</feature>
<feature type="region of interest" description="Disordered" evidence="1">
    <location>
        <begin position="984"/>
        <end position="1036"/>
    </location>
</feature>
<dbReference type="Proteomes" id="UP000244488">
    <property type="component" value="Unassembled WGS sequence"/>
</dbReference>
<organism evidence="3 4">
    <name type="scientific">Toxoplasma gondii TgCATBr9</name>
    <dbReference type="NCBI Taxonomy" id="943120"/>
    <lineage>
        <taxon>Eukaryota</taxon>
        <taxon>Sar</taxon>
        <taxon>Alveolata</taxon>
        <taxon>Apicomplexa</taxon>
        <taxon>Conoidasida</taxon>
        <taxon>Coccidia</taxon>
        <taxon>Eucoccidiorida</taxon>
        <taxon>Eimeriorina</taxon>
        <taxon>Sarcocystidae</taxon>
        <taxon>Toxoplasma</taxon>
    </lineage>
</organism>
<evidence type="ECO:0000259" key="2">
    <source>
        <dbReference type="Pfam" id="PF00903"/>
    </source>
</evidence>
<feature type="compositionally biased region" description="Acidic residues" evidence="1">
    <location>
        <begin position="996"/>
        <end position="1013"/>
    </location>
</feature>
<evidence type="ECO:0000313" key="4">
    <source>
        <dbReference type="Proteomes" id="UP000244488"/>
    </source>
</evidence>
<sequence length="1114" mass="122383">MQLAENPEASTPDPWQCTPSLCWVKMQGNITAEKGQTHRGGSEQFIPFQSRDLCCFLFFLFISLPVFSVSCRSEVSPLLSVCDGLVPCRRPHCATSASPAELSTWRCTARFTPSPRGRKNDRRPSFLSRLSFATSLPVFASATKHERTPSHAEPVGWLHHLSISGRGWSTHDVSRFQSATSSFQAAAATRERGCFFGSCQRKEELDDVTLRGKKPSYFSAKSRVPNSSLEVAKRMRKSSALSGSLTPPQSKQEDASSRQEGHLKEEGPEDGACGTAQAPAPFWEDPSRTEPRRLLHVRLRVRNLEKMLRFYTEVLGMHVLGYAFTPAAQSEPECRASGCTPEQTESSRTMKEQEVLPEHSSVSTQNNKESQSSAPQKPSGLDGEHVFSRVGSAGPDKRTLRLDSTGFADFGSPAGETSTASRPPSSEDLSNRETVEELIARHRRETSLHPPHISIAKREGSKGATTAAALRRVAEEAENAGPRTVVLLGYPTAGDVPNLDTLKIELVYVPQVAELLERLDAGVQTENETETKKFLHVLKQHMMGLSRDLPTINRAREFERRRNRHDRGFHGFLGVTVGLPSLEDITHEAVEATGGRLFQLPARRKIVPSMMPDEHARKDIWARCAYLLDPEGNGVELIEAGSDSSVGLDPAAVMQEHQNLRSWEAYMHDQERDVRIQEVKRQIIVLRERIAKQAKASNEKSLASRQGGANAQTSEVKSGASQTAATASPALADEASSGGENKDFNRAIEETDKEGNSIAEGEADALRKALNIKPIDAPKTPQEQLEILEDALETMQAQEAARTRQPCVQLPASRGPFLQKVRAYTSRILFADQFYCNQMRMKAVRYKSHLFERLYPWSRFAGVSKTFGCPAAFAAAARQAAGSSAAEQAAEAGVEELASMEKFAQGGDNVSVPAEWESESSTEPAEAARKVYVTEAAERQTPQLELIYAFDEDLIRIHPCFGYLAVGVDDVPRAVATFQVNAPKRKPKKLRKNNGDDDDDDDDEVDDHDEVDATGETTTAGCSAGSGGSCDRATSQSSTETECSASHQAEAIAAAFRGKLEETGLSLDRAMVEDRDGYPILLMSMRRAQQYYADLHSSLRQHRAALTEGTGQHE</sequence>
<dbReference type="VEuPathDB" id="ToxoDB:TGBR9_240430"/>
<protein>
    <submittedName>
        <fullName evidence="3">Glyoxalase family protein</fullName>
    </submittedName>
</protein>
<evidence type="ECO:0000256" key="1">
    <source>
        <dbReference type="SAM" id="MobiDB-lite"/>
    </source>
</evidence>
<feature type="compositionally biased region" description="Polar residues" evidence="1">
    <location>
        <begin position="239"/>
        <end position="250"/>
    </location>
</feature>
<feature type="compositionally biased region" description="Basic and acidic residues" evidence="1">
    <location>
        <begin position="251"/>
        <end position="266"/>
    </location>
</feature>
<dbReference type="AlphaFoldDB" id="A0A2T6IPB9"/>
<dbReference type="Pfam" id="PF00903">
    <property type="entry name" value="Glyoxalase"/>
    <property type="match status" value="1"/>
</dbReference>
<feature type="region of interest" description="Disordered" evidence="1">
    <location>
        <begin position="695"/>
        <end position="742"/>
    </location>
</feature>
<evidence type="ECO:0000313" key="3">
    <source>
        <dbReference type="EMBL" id="PUA87183.1"/>
    </source>
</evidence>
<feature type="compositionally biased region" description="Polar residues" evidence="1">
    <location>
        <begin position="415"/>
        <end position="428"/>
    </location>
</feature>
<feature type="region of interest" description="Disordered" evidence="1">
    <location>
        <begin position="228"/>
        <end position="287"/>
    </location>
</feature>
<comment type="caution">
    <text evidence="3">The sequence shown here is derived from an EMBL/GenBank/DDBJ whole genome shotgun (WGS) entry which is preliminary data.</text>
</comment>
<feature type="compositionally biased region" description="Polar residues" evidence="1">
    <location>
        <begin position="695"/>
        <end position="726"/>
    </location>
</feature>